<reference evidence="4" key="1">
    <citation type="submission" date="2020-02" db="EMBL/GenBank/DDBJ databases">
        <authorList>
            <person name="Meier V. D."/>
        </authorList>
    </citation>
    <scope>NUCLEOTIDE SEQUENCE</scope>
    <source>
        <strain evidence="4">AVDCRST_MAG77</strain>
    </source>
</reference>
<proteinExistence type="predicted"/>
<dbReference type="InterPro" id="IPR012341">
    <property type="entry name" value="6hp_glycosidase-like_sf"/>
</dbReference>
<dbReference type="Pfam" id="PF12215">
    <property type="entry name" value="Glyco_hydr_116N"/>
    <property type="match status" value="1"/>
</dbReference>
<dbReference type="InterPro" id="IPR008928">
    <property type="entry name" value="6-hairpin_glycosidase_sf"/>
</dbReference>
<accession>A0A6J4JLN4</accession>
<organism evidence="4">
    <name type="scientific">uncultured Chloroflexota bacterium</name>
    <dbReference type="NCBI Taxonomy" id="166587"/>
    <lineage>
        <taxon>Bacteria</taxon>
        <taxon>Bacillati</taxon>
        <taxon>Chloroflexota</taxon>
        <taxon>environmental samples</taxon>
    </lineage>
</organism>
<dbReference type="InterPro" id="IPR052566">
    <property type="entry name" value="Non-lysos_glucosylceramidase"/>
</dbReference>
<dbReference type="Gene3D" id="1.50.10.10">
    <property type="match status" value="1"/>
</dbReference>
<evidence type="ECO:0000259" key="2">
    <source>
        <dbReference type="Pfam" id="PF04685"/>
    </source>
</evidence>
<dbReference type="EMBL" id="CADCTC010000208">
    <property type="protein sequence ID" value="CAA9281801.1"/>
    <property type="molecule type" value="Genomic_DNA"/>
</dbReference>
<dbReference type="PANTHER" id="PTHR12654">
    <property type="entry name" value="BILE ACID BETA-GLUCOSIDASE-RELATED"/>
    <property type="match status" value="1"/>
</dbReference>
<dbReference type="SUPFAM" id="SSF48208">
    <property type="entry name" value="Six-hairpin glycosidases"/>
    <property type="match status" value="1"/>
</dbReference>
<evidence type="ECO:0000256" key="1">
    <source>
        <dbReference type="SAM" id="MobiDB-lite"/>
    </source>
</evidence>
<dbReference type="InterPro" id="IPR024462">
    <property type="entry name" value="GH116_N"/>
</dbReference>
<name>A0A6J4JLN4_9CHLR</name>
<feature type="region of interest" description="Disordered" evidence="1">
    <location>
        <begin position="619"/>
        <end position="638"/>
    </location>
</feature>
<dbReference type="GO" id="GO:0005975">
    <property type="term" value="P:carbohydrate metabolic process"/>
    <property type="evidence" value="ECO:0007669"/>
    <property type="project" value="InterPro"/>
</dbReference>
<sequence>MTVGRVCHTITRMTATLNAPTPATPDLAPFSPSGTQRTFSGQALQTVAFPLGGIGTGTVGLGGRGNLQDWEIFNRPAKGKWLPYTFFSLWAQSEGGESVARVLERQLLPPFASQRGVPPSQMGGLRRLKEARFTGEYPFAFLEFQDDTLPLEVSLEAFTPMAPLDADASGLPVAVFLWRLRNRSARPVAATLAFSQCNPVGYDGVATFGNRPNHPNFGGNLNTWRDERQLRGLLMTGQNTAEEGVGAGSLAVATPWSDVTYLERWERAGWFDSLQSFWDDFRADGRLPSVSAPDPSPQGLSDIGTLGLCATVPPGGEVALPFVLAWHFPNLTNYWNRQMPAVLGQRLGNWYTTRHSDAWDVARDVSANLDTLRARTQTFHRALFSSTLPPAVLDAASSQMSIIRTTTCLRTEDGAFHAFEGCDDNAGCCPMDCTHVWNYEQALAHLYPALERSVRGTDFQVNTRPNGRMSFRTLLPVVSGELWDYKPAADGQMGCVLKLYREWQLSGDTQWLRGIWPGAKRAIEWAWAPGSWDADQDGVMEGEQHNTYDIEFFGPNTMCGTLYLGALKAAALMADALGDPEFATRCRTVYEAGRAKHDAELWNGEYYEQHVEVRDVQADPEGREDWHPSPIKPGESQPRYQHGAGCLSDQLLGQWFCRVVGLGDVLPPDRVKTALGSIVRHNFKRDLSDHESCQRTYALNEEAGLLLCSWPRGGRPAYPFPYADEVWTGIEYQVAGHCIYEGLVDEGLAIVEGLRARHDGLRRNPWDEFECGHHYARALASWSVLLALSGYSYSAIDRRLSFVPVSQAVVNGTFRCFFTTGTGWGVVTATEQQASVQVIEGTLDVESVAVTLPGGRRLVAEVQNASA</sequence>
<dbReference type="PANTHER" id="PTHR12654:SF0">
    <property type="entry name" value="NON-LYSOSOMAL GLUCOSYLCERAMIDASE"/>
    <property type="match status" value="1"/>
</dbReference>
<dbReference type="GO" id="GO:0008422">
    <property type="term" value="F:beta-glucosidase activity"/>
    <property type="evidence" value="ECO:0007669"/>
    <property type="project" value="TreeGrafter"/>
</dbReference>
<evidence type="ECO:0000259" key="3">
    <source>
        <dbReference type="Pfam" id="PF12215"/>
    </source>
</evidence>
<feature type="domain" description="Glycosyl-hydrolase family 116 N-terminal" evidence="3">
    <location>
        <begin position="48"/>
        <end position="370"/>
    </location>
</feature>
<dbReference type="InterPro" id="IPR006775">
    <property type="entry name" value="GH116_catalytic"/>
</dbReference>
<dbReference type="AlphaFoldDB" id="A0A6J4JLN4"/>
<feature type="domain" description="Glycosyl-hydrolase family 116 catalytic region" evidence="2">
    <location>
        <begin position="489"/>
        <end position="783"/>
    </location>
</feature>
<gene>
    <name evidence="4" type="ORF">AVDCRST_MAG77-3907</name>
</gene>
<protein>
    <submittedName>
        <fullName evidence="4">GH116</fullName>
    </submittedName>
</protein>
<evidence type="ECO:0000313" key="4">
    <source>
        <dbReference type="EMBL" id="CAA9281801.1"/>
    </source>
</evidence>
<dbReference type="Pfam" id="PF04685">
    <property type="entry name" value="DUF608"/>
    <property type="match status" value="1"/>
</dbReference>